<gene>
    <name evidence="6" type="ORF">JQC93_02510</name>
</gene>
<dbReference type="Pfam" id="PF03466">
    <property type="entry name" value="LysR_substrate"/>
    <property type="match status" value="1"/>
</dbReference>
<organism evidence="6 7">
    <name type="scientific">Vibrio ulleungensis</name>
    <dbReference type="NCBI Taxonomy" id="2807619"/>
    <lineage>
        <taxon>Bacteria</taxon>
        <taxon>Pseudomonadati</taxon>
        <taxon>Pseudomonadota</taxon>
        <taxon>Gammaproteobacteria</taxon>
        <taxon>Vibrionales</taxon>
        <taxon>Vibrionaceae</taxon>
        <taxon>Vibrio</taxon>
    </lineage>
</organism>
<sequence>MAITLEQLNAFVETVDKGSFKQASIRLGKHKSTVSGLIANLEAELGMDLFIRKPRSLEITPQGSEIYRYAQSVIRECDLLDVKANSLLEGLPSRFTIAVDNDLMGPDIANICSKMVSAFPSIELKIIAVDTMQVRSHVLNEQADIGFGIALFSGHHELTVADGYSFNVVFAASPQLHCREKLVTLEKVRGMLQVSALFMKQIAREDTHNLSSRTIYSNSLRNSNEVLKHIQAWAMLPEFICREDIETGRLDKMYISPTASERPNQWSTEISWLTAKPRNAVMNYVIDELAKLPDR</sequence>
<dbReference type="Pfam" id="PF00126">
    <property type="entry name" value="HTH_1"/>
    <property type="match status" value="1"/>
</dbReference>
<protein>
    <submittedName>
        <fullName evidence="6">LysR family transcriptional regulator</fullName>
    </submittedName>
</protein>
<evidence type="ECO:0000256" key="4">
    <source>
        <dbReference type="ARBA" id="ARBA00023163"/>
    </source>
</evidence>
<dbReference type="RefSeq" id="WP_205156880.1">
    <property type="nucleotide sequence ID" value="NZ_JAFEUM010000001.1"/>
</dbReference>
<evidence type="ECO:0000256" key="1">
    <source>
        <dbReference type="ARBA" id="ARBA00009437"/>
    </source>
</evidence>
<accession>A0ABS2HGP4</accession>
<dbReference type="InterPro" id="IPR005119">
    <property type="entry name" value="LysR_subst-bd"/>
</dbReference>
<name>A0ABS2HGP4_9VIBR</name>
<dbReference type="PANTHER" id="PTHR30126:SF91">
    <property type="entry name" value="LYSR FAMILY TRANSCRIPTIONAL REGULATOR"/>
    <property type="match status" value="1"/>
</dbReference>
<dbReference type="InterPro" id="IPR036388">
    <property type="entry name" value="WH-like_DNA-bd_sf"/>
</dbReference>
<dbReference type="Proteomes" id="UP000809621">
    <property type="component" value="Unassembled WGS sequence"/>
</dbReference>
<dbReference type="PROSITE" id="PS50931">
    <property type="entry name" value="HTH_LYSR"/>
    <property type="match status" value="1"/>
</dbReference>
<evidence type="ECO:0000256" key="3">
    <source>
        <dbReference type="ARBA" id="ARBA00023125"/>
    </source>
</evidence>
<dbReference type="EMBL" id="JAFEUM010000001">
    <property type="protein sequence ID" value="MBM7035267.1"/>
    <property type="molecule type" value="Genomic_DNA"/>
</dbReference>
<evidence type="ECO:0000256" key="2">
    <source>
        <dbReference type="ARBA" id="ARBA00023015"/>
    </source>
</evidence>
<dbReference type="InterPro" id="IPR036390">
    <property type="entry name" value="WH_DNA-bd_sf"/>
</dbReference>
<evidence type="ECO:0000259" key="5">
    <source>
        <dbReference type="PROSITE" id="PS50931"/>
    </source>
</evidence>
<comment type="caution">
    <text evidence="6">The sequence shown here is derived from an EMBL/GenBank/DDBJ whole genome shotgun (WGS) entry which is preliminary data.</text>
</comment>
<dbReference type="InterPro" id="IPR000847">
    <property type="entry name" value="LysR_HTH_N"/>
</dbReference>
<reference evidence="6 7" key="1">
    <citation type="submission" date="2021-02" db="EMBL/GenBank/DDBJ databases">
        <authorList>
            <person name="Park J.-S."/>
        </authorList>
    </citation>
    <scope>NUCLEOTIDE SEQUENCE [LARGE SCALE GENOMIC DNA]</scope>
    <source>
        <strain evidence="6 7">188UL20-2</strain>
    </source>
</reference>
<dbReference type="SUPFAM" id="SSF46785">
    <property type="entry name" value="Winged helix' DNA-binding domain"/>
    <property type="match status" value="1"/>
</dbReference>
<proteinExistence type="inferred from homology"/>
<dbReference type="SUPFAM" id="SSF53850">
    <property type="entry name" value="Periplasmic binding protein-like II"/>
    <property type="match status" value="1"/>
</dbReference>
<comment type="similarity">
    <text evidence="1">Belongs to the LysR transcriptional regulatory family.</text>
</comment>
<keyword evidence="7" id="KW-1185">Reference proteome</keyword>
<dbReference type="Gene3D" id="3.40.190.290">
    <property type="match status" value="1"/>
</dbReference>
<evidence type="ECO:0000313" key="7">
    <source>
        <dbReference type="Proteomes" id="UP000809621"/>
    </source>
</evidence>
<keyword evidence="3" id="KW-0238">DNA-binding</keyword>
<dbReference type="PANTHER" id="PTHR30126">
    <property type="entry name" value="HTH-TYPE TRANSCRIPTIONAL REGULATOR"/>
    <property type="match status" value="1"/>
</dbReference>
<dbReference type="Gene3D" id="1.10.10.10">
    <property type="entry name" value="Winged helix-like DNA-binding domain superfamily/Winged helix DNA-binding domain"/>
    <property type="match status" value="1"/>
</dbReference>
<feature type="domain" description="HTH lysR-type" evidence="5">
    <location>
        <begin position="3"/>
        <end position="60"/>
    </location>
</feature>
<evidence type="ECO:0000313" key="6">
    <source>
        <dbReference type="EMBL" id="MBM7035267.1"/>
    </source>
</evidence>
<keyword evidence="2" id="KW-0805">Transcription regulation</keyword>
<keyword evidence="4" id="KW-0804">Transcription</keyword>